<evidence type="ECO:0000256" key="6">
    <source>
        <dbReference type="ARBA" id="ARBA00022692"/>
    </source>
</evidence>
<feature type="transmembrane region" description="Helical" evidence="9">
    <location>
        <begin position="438"/>
        <end position="461"/>
    </location>
</feature>
<dbReference type="FunFam" id="3.30.70.1430:FF:000001">
    <property type="entry name" value="Efflux pump membrane transporter"/>
    <property type="match status" value="1"/>
</dbReference>
<feature type="transmembrane region" description="Helical" evidence="9">
    <location>
        <begin position="1010"/>
        <end position="1037"/>
    </location>
</feature>
<dbReference type="NCBIfam" id="TIGR00915">
    <property type="entry name" value="2A0602"/>
    <property type="match status" value="1"/>
</dbReference>
<feature type="transmembrane region" description="Helical" evidence="9">
    <location>
        <begin position="343"/>
        <end position="363"/>
    </location>
</feature>
<evidence type="ECO:0000256" key="1">
    <source>
        <dbReference type="ARBA" id="ARBA00004429"/>
    </source>
</evidence>
<dbReference type="InterPro" id="IPR027463">
    <property type="entry name" value="AcrB_DN_DC_subdom"/>
</dbReference>
<dbReference type="HOGENOM" id="CLU_002755_1_0_6"/>
<accession>H8L0I1</accession>
<dbReference type="SUPFAM" id="SSF82693">
    <property type="entry name" value="Multidrug efflux transporter AcrB pore domain, PN1, PN2, PC1 and PC2 subdomains"/>
    <property type="match status" value="4"/>
</dbReference>
<dbReference type="FunFam" id="1.20.1640.10:FF:000001">
    <property type="entry name" value="Efflux pump membrane transporter"/>
    <property type="match status" value="1"/>
</dbReference>
<evidence type="ECO:0000256" key="2">
    <source>
        <dbReference type="ARBA" id="ARBA00010942"/>
    </source>
</evidence>
<dbReference type="Gene3D" id="3.30.70.1440">
    <property type="entry name" value="Multidrug efflux transporter AcrB pore domain"/>
    <property type="match status" value="1"/>
</dbReference>
<evidence type="ECO:0000256" key="4">
    <source>
        <dbReference type="ARBA" id="ARBA00022475"/>
    </source>
</evidence>
<keyword evidence="4" id="KW-1003">Cell membrane</keyword>
<protein>
    <recommendedName>
        <fullName evidence="9">Efflux pump membrane transporter</fullName>
    </recommendedName>
</protein>
<dbReference type="OrthoDB" id="9757904at2"/>
<dbReference type="PANTHER" id="PTHR32063:SF11">
    <property type="entry name" value="CATION OR DRUG EFFLUX SYSTEM PROTEIN"/>
    <property type="match status" value="1"/>
</dbReference>
<proteinExistence type="inferred from homology"/>
<evidence type="ECO:0000256" key="7">
    <source>
        <dbReference type="ARBA" id="ARBA00022989"/>
    </source>
</evidence>
<keyword evidence="11" id="KW-1185">Reference proteome</keyword>
<keyword evidence="7 9" id="KW-1133">Transmembrane helix</keyword>
<dbReference type="KEGG" id="fau:Fraau_3152"/>
<sequence>MKNFAQFFVQRPIMAAVLSLILVIAGSIALFKLPISEYPEVVPPTVVVRANFPGANPEVIAETVATPLEEQINGVEGMLFSSSQATSDGQMTLTVTFALGTDLDNAQVQVQNRVAQALPKLPDEVQRLGVTTQKSSPDLTMVVHLVSPDHRYDMAYLSNYARLHVKDILTRLDGVGDVQLFGMGEYSMRIWLDPQKLAVRKLTTGDIVKAVREQNIEVAAGAVNANPARSGAAFQMNVNTRGRLVTEQDFGNIVVRSNAEGGVIHLRDVARIEMGASQYALRSLLDGQPAIAMPVFQRPGSNAIQISDEVRKTMAELSRDFPQGVEYRIVYDPTIFVRGSIHAVVHTLFEAIVLVVLVVILFLQTWRASIIPLVAVPVSLIGTFAVMYVAGFSLNALSLFGLVLAIGIVVDDAIVVVENVERNIELGHEPAEATRRAMAEVTGPIVATALVLCAVFIPTAFISGLTGQFYRQFALTIAISTVISAFNSLSLSPALSAVLLRGHNAPKDRLTLWMERWLGFVFRPFNRLFERASLGYVGAARRIIAKGPIALAVYAVLIGLTGYGFHHVPGGFVPAQDKQYLVSFAQLPDAASLDRSESVIQRMSRIAMQQPGVEHAVAFPGLSINGFTNSTNAGIVFEILKPFEERRDPSLSAAAITAALNSKFATIQDAYIATFPPPPVQGLGTIGGFKLQVEDRNQEGLQALYQQTMGLIQKSRKVPELAGLFSSYRVTVPQVNADIDREKAKAEGVDLGDVFQTLQAYMGSLYVNDFNRFGRTYQVNVSADQGFRHDAGDILQLKTRNADGDMLPLGSFLTVHTVAGPERVMHYNGYPTAEINGGAGPGFSSGQAQAAMEKLARENLPRGMSFEWTDLTYQQILAGNTAVLVFPLCVLLVFLVLSSLYESWSLPLAVILIVPMVLLSAISGVWLSGGDNNIFTQIGLIVLVGLACKNAILIVEFARERQAEGMTRHEAVLEAARLRLRPILMTSIAFIMGVVPLVTSQGAGAEMRHAMGVAVFSGMLGVTLFGLIYTPLFYVLIRAWVERREARKCQAASARHILEGH</sequence>
<evidence type="ECO:0000256" key="9">
    <source>
        <dbReference type="RuleBase" id="RU364070"/>
    </source>
</evidence>
<dbReference type="Gene3D" id="3.30.70.1430">
    <property type="entry name" value="Multidrug efflux transporter AcrB pore domain"/>
    <property type="match status" value="2"/>
</dbReference>
<dbReference type="eggNOG" id="COG0841">
    <property type="taxonomic scope" value="Bacteria"/>
</dbReference>
<keyword evidence="3 9" id="KW-0813">Transport</keyword>
<dbReference type="NCBIfam" id="NF000282">
    <property type="entry name" value="RND_permease_1"/>
    <property type="match status" value="1"/>
</dbReference>
<comment type="similarity">
    <text evidence="2 9">Belongs to the resistance-nodulation-cell division (RND) (TC 2.A.6) family.</text>
</comment>
<evidence type="ECO:0000256" key="3">
    <source>
        <dbReference type="ARBA" id="ARBA00022448"/>
    </source>
</evidence>
<name>H8L0I1_FRAAD</name>
<feature type="transmembrane region" description="Helical" evidence="9">
    <location>
        <begin position="934"/>
        <end position="957"/>
    </location>
</feature>
<reference evidence="10" key="1">
    <citation type="submission" date="2012-02" db="EMBL/GenBank/DDBJ databases">
        <title>The complete genome of Frateuria aurantia DSM 6220.</title>
        <authorList>
            <consortium name="US DOE Joint Genome Institute (JGI-PGF)"/>
            <person name="Lucas S."/>
            <person name="Copeland A."/>
            <person name="Lapidus A."/>
            <person name="Glavina del Rio T."/>
            <person name="Dalin E."/>
            <person name="Tice H."/>
            <person name="Bruce D."/>
            <person name="Goodwin L."/>
            <person name="Pitluck S."/>
            <person name="Peters L."/>
            <person name="Ovchinnikova G."/>
            <person name="Teshima H."/>
            <person name="Kyrpides N."/>
            <person name="Mavromatis K."/>
            <person name="Ivanova N."/>
            <person name="Brettin T."/>
            <person name="Detter J.C."/>
            <person name="Han C."/>
            <person name="Larimer F."/>
            <person name="Land M."/>
            <person name="Hauser L."/>
            <person name="Markowitz V."/>
            <person name="Cheng J.-F."/>
            <person name="Hugenholtz P."/>
            <person name="Woyke T."/>
            <person name="Wu D."/>
            <person name="Brambilla E."/>
            <person name="Klenk H.-P."/>
            <person name="Eisen J.A."/>
        </authorList>
    </citation>
    <scope>NUCLEOTIDE SEQUENCE</scope>
    <source>
        <strain evidence="10">DSM 6220</strain>
    </source>
</reference>
<dbReference type="InterPro" id="IPR004764">
    <property type="entry name" value="MdtF-like"/>
</dbReference>
<dbReference type="Gene3D" id="3.30.70.1320">
    <property type="entry name" value="Multidrug efflux transporter AcrB pore domain like"/>
    <property type="match status" value="1"/>
</dbReference>
<feature type="transmembrane region" description="Helical" evidence="9">
    <location>
        <begin position="396"/>
        <end position="417"/>
    </location>
</feature>
<evidence type="ECO:0000256" key="8">
    <source>
        <dbReference type="ARBA" id="ARBA00023136"/>
    </source>
</evidence>
<feature type="transmembrane region" description="Helical" evidence="9">
    <location>
        <begin position="549"/>
        <end position="566"/>
    </location>
</feature>
<feature type="transmembrane region" description="Helical" evidence="9">
    <location>
        <begin position="12"/>
        <end position="31"/>
    </location>
</feature>
<feature type="transmembrane region" description="Helical" evidence="9">
    <location>
        <begin position="908"/>
        <end position="928"/>
    </location>
</feature>
<gene>
    <name evidence="10" type="ordered locus">Fraau_3152</name>
</gene>
<dbReference type="GO" id="GO:0009636">
    <property type="term" value="P:response to toxic substance"/>
    <property type="evidence" value="ECO:0007669"/>
    <property type="project" value="UniProtKB-ARBA"/>
</dbReference>
<evidence type="ECO:0000313" key="11">
    <source>
        <dbReference type="Proteomes" id="UP000005234"/>
    </source>
</evidence>
<dbReference type="Gene3D" id="1.20.1640.10">
    <property type="entry name" value="Multidrug efflux transporter AcrB transmembrane domain"/>
    <property type="match status" value="2"/>
</dbReference>
<dbReference type="GO" id="GO:0042910">
    <property type="term" value="F:xenobiotic transmembrane transporter activity"/>
    <property type="evidence" value="ECO:0007669"/>
    <property type="project" value="TreeGrafter"/>
</dbReference>
<dbReference type="GO" id="GO:0015562">
    <property type="term" value="F:efflux transmembrane transporter activity"/>
    <property type="evidence" value="ECO:0007669"/>
    <property type="project" value="InterPro"/>
</dbReference>
<dbReference type="EMBL" id="CP003350">
    <property type="protein sequence ID" value="AFC87476.1"/>
    <property type="molecule type" value="Genomic_DNA"/>
</dbReference>
<dbReference type="Gene3D" id="3.30.2090.10">
    <property type="entry name" value="Multidrug efflux transporter AcrB TolC docking domain, DN and DC subdomains"/>
    <property type="match status" value="2"/>
</dbReference>
<dbReference type="Proteomes" id="UP000005234">
    <property type="component" value="Chromosome"/>
</dbReference>
<keyword evidence="8 9" id="KW-0472">Membrane</keyword>
<feature type="transmembrane region" description="Helical" evidence="9">
    <location>
        <begin position="370"/>
        <end position="390"/>
    </location>
</feature>
<dbReference type="AlphaFoldDB" id="H8L0I1"/>
<feature type="transmembrane region" description="Helical" evidence="9">
    <location>
        <begin position="978"/>
        <end position="998"/>
    </location>
</feature>
<feature type="transmembrane region" description="Helical" evidence="9">
    <location>
        <begin position="473"/>
        <end position="500"/>
    </location>
</feature>
<keyword evidence="5 9" id="KW-0997">Cell inner membrane</keyword>
<dbReference type="Pfam" id="PF00873">
    <property type="entry name" value="ACR_tran"/>
    <property type="match status" value="1"/>
</dbReference>
<dbReference type="PRINTS" id="PR00702">
    <property type="entry name" value="ACRIFLAVINRP"/>
</dbReference>
<dbReference type="PANTHER" id="PTHR32063">
    <property type="match status" value="1"/>
</dbReference>
<organism evidence="10 11">
    <name type="scientific">Frateuria aurantia (strain ATCC 33424 / DSM 6220 / KCTC 2777 / LMG 1558 / NBRC 3245 / NCIMB 13370)</name>
    <name type="common">Acetobacter aurantius</name>
    <dbReference type="NCBI Taxonomy" id="767434"/>
    <lineage>
        <taxon>Bacteria</taxon>
        <taxon>Pseudomonadati</taxon>
        <taxon>Pseudomonadota</taxon>
        <taxon>Gammaproteobacteria</taxon>
        <taxon>Lysobacterales</taxon>
        <taxon>Rhodanobacteraceae</taxon>
        <taxon>Frateuria</taxon>
    </lineage>
</organism>
<feature type="transmembrane region" description="Helical" evidence="9">
    <location>
        <begin position="882"/>
        <end position="901"/>
    </location>
</feature>
<dbReference type="RefSeq" id="WP_014404478.1">
    <property type="nucleotide sequence ID" value="NC_017033.1"/>
</dbReference>
<keyword evidence="6 9" id="KW-0812">Transmembrane</keyword>
<dbReference type="SUPFAM" id="SSF82866">
    <property type="entry name" value="Multidrug efflux transporter AcrB transmembrane domain"/>
    <property type="match status" value="2"/>
</dbReference>
<dbReference type="STRING" id="767434.Fraau_3152"/>
<evidence type="ECO:0000256" key="5">
    <source>
        <dbReference type="ARBA" id="ARBA00022519"/>
    </source>
</evidence>
<dbReference type="GO" id="GO:0005886">
    <property type="term" value="C:plasma membrane"/>
    <property type="evidence" value="ECO:0007669"/>
    <property type="project" value="UniProtKB-SubCell"/>
</dbReference>
<dbReference type="SUPFAM" id="SSF82714">
    <property type="entry name" value="Multidrug efflux transporter AcrB TolC docking domain, DN and DC subdomains"/>
    <property type="match status" value="2"/>
</dbReference>
<comment type="subcellular location">
    <subcellularLocation>
        <location evidence="1 9">Cell inner membrane</location>
        <topology evidence="1 9">Multi-pass membrane protein</topology>
    </subcellularLocation>
</comment>
<dbReference type="InterPro" id="IPR001036">
    <property type="entry name" value="Acrflvin-R"/>
</dbReference>
<evidence type="ECO:0000313" key="10">
    <source>
        <dbReference type="EMBL" id="AFC87476.1"/>
    </source>
</evidence>